<feature type="compositionally biased region" description="Low complexity" evidence="1">
    <location>
        <begin position="157"/>
        <end position="183"/>
    </location>
</feature>
<dbReference type="AlphaFoldDB" id="A0AAX6GH03"/>
<dbReference type="PANTHER" id="PTHR31949">
    <property type="entry name" value="GASTRIC MUCIN-LIKE PROTEIN"/>
    <property type="match status" value="1"/>
</dbReference>
<feature type="compositionally biased region" description="Polar residues" evidence="1">
    <location>
        <begin position="300"/>
        <end position="318"/>
    </location>
</feature>
<dbReference type="GO" id="GO:0043622">
    <property type="term" value="P:cortical microtubule organization"/>
    <property type="evidence" value="ECO:0007669"/>
    <property type="project" value="TreeGrafter"/>
</dbReference>
<feature type="compositionally biased region" description="Low complexity" evidence="1">
    <location>
        <begin position="190"/>
        <end position="201"/>
    </location>
</feature>
<feature type="compositionally biased region" description="Polar residues" evidence="1">
    <location>
        <begin position="202"/>
        <end position="211"/>
    </location>
</feature>
<dbReference type="EMBL" id="JANAVB010019798">
    <property type="protein sequence ID" value="KAJ6827980.1"/>
    <property type="molecule type" value="Genomic_DNA"/>
</dbReference>
<evidence type="ECO:0000256" key="1">
    <source>
        <dbReference type="SAM" id="MobiDB-lite"/>
    </source>
</evidence>
<feature type="region of interest" description="Disordered" evidence="1">
    <location>
        <begin position="111"/>
        <end position="477"/>
    </location>
</feature>
<feature type="compositionally biased region" description="Low complexity" evidence="1">
    <location>
        <begin position="251"/>
        <end position="261"/>
    </location>
</feature>
<feature type="compositionally biased region" description="Polar residues" evidence="1">
    <location>
        <begin position="332"/>
        <end position="350"/>
    </location>
</feature>
<feature type="compositionally biased region" description="Polar residues" evidence="1">
    <location>
        <begin position="228"/>
        <end position="243"/>
    </location>
</feature>
<name>A0AAX6GH03_IRIPA</name>
<proteinExistence type="predicted"/>
<reference evidence="2" key="1">
    <citation type="journal article" date="2023" name="GigaByte">
        <title>Genome assembly of the bearded iris, Iris pallida Lam.</title>
        <authorList>
            <person name="Bruccoleri R.E."/>
            <person name="Oakeley E.J."/>
            <person name="Faust A.M.E."/>
            <person name="Altorfer M."/>
            <person name="Dessus-Babus S."/>
            <person name="Burckhardt D."/>
            <person name="Oertli M."/>
            <person name="Naumann U."/>
            <person name="Petersen F."/>
            <person name="Wong J."/>
        </authorList>
    </citation>
    <scope>NUCLEOTIDE SEQUENCE</scope>
    <source>
        <strain evidence="2">GSM-AAB239-AS_SAM_17_03QT</strain>
    </source>
</reference>
<feature type="region of interest" description="Disordered" evidence="1">
    <location>
        <begin position="490"/>
        <end position="528"/>
    </location>
</feature>
<dbReference type="Proteomes" id="UP001140949">
    <property type="component" value="Unassembled WGS sequence"/>
</dbReference>
<gene>
    <name evidence="2" type="ORF">M6B38_364420</name>
</gene>
<feature type="compositionally biased region" description="Polar residues" evidence="1">
    <location>
        <begin position="125"/>
        <end position="155"/>
    </location>
</feature>
<feature type="compositionally biased region" description="Low complexity" evidence="1">
    <location>
        <begin position="396"/>
        <end position="414"/>
    </location>
</feature>
<organism evidence="2 3">
    <name type="scientific">Iris pallida</name>
    <name type="common">Sweet iris</name>
    <dbReference type="NCBI Taxonomy" id="29817"/>
    <lineage>
        <taxon>Eukaryota</taxon>
        <taxon>Viridiplantae</taxon>
        <taxon>Streptophyta</taxon>
        <taxon>Embryophyta</taxon>
        <taxon>Tracheophyta</taxon>
        <taxon>Spermatophyta</taxon>
        <taxon>Magnoliopsida</taxon>
        <taxon>Liliopsida</taxon>
        <taxon>Asparagales</taxon>
        <taxon>Iridaceae</taxon>
        <taxon>Iridoideae</taxon>
        <taxon>Irideae</taxon>
        <taxon>Iris</taxon>
    </lineage>
</organism>
<feature type="region of interest" description="Disordered" evidence="1">
    <location>
        <begin position="1"/>
        <end position="24"/>
    </location>
</feature>
<protein>
    <submittedName>
        <fullName evidence="2">Mucin-5AC-like</fullName>
    </submittedName>
</protein>
<sequence>MNRFAVEPTAGGRRVSTGSHQLRRDRIAAEGDDALELDLFSSTRAYTGSAAAAAGPVSPAAGSNSHNEGVRLERISVGAARIGRGGMEDLLDAEIGKHDYDWLLTPPESPLFPSASAKESDKPSPLSSTPRGRTTVRSVSNTRPSRLSTSQTENGHSTRPVRSSSVTRPSISNNYASSFSNNNRTTMINSSSASVTSSRPSTLGSRSTSGRPFTILTTAIPSTTSTTGRPSITSIIVRSSTASRPIASRLPTPTRTRPTPTISGDRITRPSDNSSPSTPTSSRPQTPSNPKTNIDPRPNSRLSTPTCQPTTPAASTAPSIGGRYPSVGQIPAANTRNQAAPASCPSSPGQCPQAPVRPIDLPDFSNDVPPNQRTKLPERPASAGRTRPGMSLTLHASPNSKAVAPPAAASPISSNRRNYLSVVSSRFPESPPRTANKLHSSNGHEASHEIQKPAAPDGGVRRLTKPTSAAESTGFGRTISKNSLDMALRHMDIRQGTGGIQASSLFPQSNRSTTPKGRPACKSDPVLP</sequence>
<comment type="caution">
    <text evidence="2">The sequence shown here is derived from an EMBL/GenBank/DDBJ whole genome shotgun (WGS) entry which is preliminary data.</text>
</comment>
<feature type="compositionally biased region" description="Polar residues" evidence="1">
    <location>
        <begin position="500"/>
        <end position="515"/>
    </location>
</feature>
<feature type="compositionally biased region" description="Low complexity" evidence="1">
    <location>
        <begin position="214"/>
        <end position="227"/>
    </location>
</feature>
<feature type="compositionally biased region" description="Low complexity" evidence="1">
    <location>
        <begin position="48"/>
        <end position="63"/>
    </location>
</feature>
<accession>A0AAX6GH03</accession>
<feature type="compositionally biased region" description="Low complexity" evidence="1">
    <location>
        <begin position="270"/>
        <end position="290"/>
    </location>
</feature>
<keyword evidence="3" id="KW-1185">Reference proteome</keyword>
<feature type="region of interest" description="Disordered" evidence="1">
    <location>
        <begin position="48"/>
        <end position="68"/>
    </location>
</feature>
<dbReference type="GO" id="GO:0055028">
    <property type="term" value="C:cortical microtubule"/>
    <property type="evidence" value="ECO:0007669"/>
    <property type="project" value="TreeGrafter"/>
</dbReference>
<dbReference type="PANTHER" id="PTHR31949:SF2">
    <property type="entry name" value="OS05G0480600 PROTEIN"/>
    <property type="match status" value="1"/>
</dbReference>
<reference evidence="2" key="2">
    <citation type="submission" date="2023-04" db="EMBL/GenBank/DDBJ databases">
        <authorList>
            <person name="Bruccoleri R.E."/>
            <person name="Oakeley E.J."/>
            <person name="Faust A.-M."/>
            <person name="Dessus-Babus S."/>
            <person name="Altorfer M."/>
            <person name="Burckhardt D."/>
            <person name="Oertli M."/>
            <person name="Naumann U."/>
            <person name="Petersen F."/>
            <person name="Wong J."/>
        </authorList>
    </citation>
    <scope>NUCLEOTIDE SEQUENCE</scope>
    <source>
        <strain evidence="2">GSM-AAB239-AS_SAM_17_03QT</strain>
        <tissue evidence="2">Leaf</tissue>
    </source>
</reference>
<feature type="compositionally biased region" description="Polar residues" evidence="1">
    <location>
        <begin position="415"/>
        <end position="424"/>
    </location>
</feature>
<evidence type="ECO:0000313" key="2">
    <source>
        <dbReference type="EMBL" id="KAJ6827980.1"/>
    </source>
</evidence>
<evidence type="ECO:0000313" key="3">
    <source>
        <dbReference type="Proteomes" id="UP001140949"/>
    </source>
</evidence>